<name>A0A3B0X4V2_9ZZZZ</name>
<reference evidence="1" key="1">
    <citation type="submission" date="2018-06" db="EMBL/GenBank/DDBJ databases">
        <authorList>
            <person name="Zhirakovskaya E."/>
        </authorList>
    </citation>
    <scope>NUCLEOTIDE SEQUENCE</scope>
</reference>
<dbReference type="AlphaFoldDB" id="A0A3B0X4V2"/>
<sequence length="195" mass="22541">MNKYIKFCSGLTESPEIVKALKENVITKIVRVCNPITIDRFISKNGVIKNNIFNVLSGTVLFFLENDDAIGFDIDDNKFSIVSWYAIHNGEKYNTEYFIHDLGLSYISHNDPLYSRSGEWDHVVGHKIKKIRIIDYDDGRHRRDFKDSFQKAIVFETDDGDMVISDLPGVRTVLPLIRKSKIPKEIWDNSKIIEI</sequence>
<dbReference type="EMBL" id="UOFG01000038">
    <property type="protein sequence ID" value="VAW58492.1"/>
    <property type="molecule type" value="Genomic_DNA"/>
</dbReference>
<evidence type="ECO:0000313" key="1">
    <source>
        <dbReference type="EMBL" id="VAW58492.1"/>
    </source>
</evidence>
<proteinExistence type="predicted"/>
<accession>A0A3B0X4V2</accession>
<organism evidence="1">
    <name type="scientific">hydrothermal vent metagenome</name>
    <dbReference type="NCBI Taxonomy" id="652676"/>
    <lineage>
        <taxon>unclassified sequences</taxon>
        <taxon>metagenomes</taxon>
        <taxon>ecological metagenomes</taxon>
    </lineage>
</organism>
<protein>
    <submittedName>
        <fullName evidence="1">Uncharacterized protein</fullName>
    </submittedName>
</protein>
<gene>
    <name evidence="1" type="ORF">MNBD_GAMMA11-708</name>
</gene>